<keyword evidence="4" id="KW-0812">Transmembrane</keyword>
<dbReference type="Gene3D" id="3.40.50.720">
    <property type="entry name" value="NAD(P)-binding Rossmann-like Domain"/>
    <property type="match status" value="1"/>
</dbReference>
<name>A0AAU9S8E2_THLAR</name>
<comment type="similarity">
    <text evidence="3">Belongs to the short-chain dehydrogenases/reductases (SDR) family. SDR65C subfamily.</text>
</comment>
<feature type="non-terminal residue" evidence="5">
    <location>
        <position position="1"/>
    </location>
</feature>
<evidence type="ECO:0000256" key="3">
    <source>
        <dbReference type="ARBA" id="ARBA00025714"/>
    </source>
</evidence>
<proteinExistence type="inferred from homology"/>
<organism evidence="5 6">
    <name type="scientific">Thlaspi arvense</name>
    <name type="common">Field penny-cress</name>
    <dbReference type="NCBI Taxonomy" id="13288"/>
    <lineage>
        <taxon>Eukaryota</taxon>
        <taxon>Viridiplantae</taxon>
        <taxon>Streptophyta</taxon>
        <taxon>Embryophyta</taxon>
        <taxon>Tracheophyta</taxon>
        <taxon>Spermatophyta</taxon>
        <taxon>Magnoliopsida</taxon>
        <taxon>eudicotyledons</taxon>
        <taxon>Gunneridae</taxon>
        <taxon>Pentapetalae</taxon>
        <taxon>rosids</taxon>
        <taxon>malvids</taxon>
        <taxon>Brassicales</taxon>
        <taxon>Brassicaceae</taxon>
        <taxon>Thlaspideae</taxon>
        <taxon>Thlaspi</taxon>
    </lineage>
</organism>
<dbReference type="AlphaFoldDB" id="A0AAU9S8E2"/>
<dbReference type="Proteomes" id="UP000836841">
    <property type="component" value="Unassembled WGS sequence"/>
</dbReference>
<evidence type="ECO:0000256" key="1">
    <source>
        <dbReference type="ARBA" id="ARBA00022857"/>
    </source>
</evidence>
<dbReference type="PRINTS" id="PR00081">
    <property type="entry name" value="GDHRDH"/>
</dbReference>
<dbReference type="InterPro" id="IPR045000">
    <property type="entry name" value="TR"/>
</dbReference>
<dbReference type="PANTHER" id="PTHR42898:SF6">
    <property type="entry name" value="NADP-DEPENDENT MANNITOL DEHYDROGENASE"/>
    <property type="match status" value="1"/>
</dbReference>
<accession>A0AAU9S8E2</accession>
<feature type="transmembrane region" description="Helical" evidence="4">
    <location>
        <begin position="203"/>
        <end position="223"/>
    </location>
</feature>
<dbReference type="Pfam" id="PF13561">
    <property type="entry name" value="adh_short_C2"/>
    <property type="match status" value="1"/>
</dbReference>
<dbReference type="PANTHER" id="PTHR42898">
    <property type="entry name" value="TROPINONE REDUCTASE"/>
    <property type="match status" value="1"/>
</dbReference>
<dbReference type="InterPro" id="IPR002347">
    <property type="entry name" value="SDR_fam"/>
</dbReference>
<dbReference type="GO" id="GO:0016491">
    <property type="term" value="F:oxidoreductase activity"/>
    <property type="evidence" value="ECO:0007669"/>
    <property type="project" value="UniProtKB-KW"/>
</dbReference>
<evidence type="ECO:0000256" key="2">
    <source>
        <dbReference type="ARBA" id="ARBA00023002"/>
    </source>
</evidence>
<keyword evidence="6" id="KW-1185">Reference proteome</keyword>
<dbReference type="SUPFAM" id="SSF51735">
    <property type="entry name" value="NAD(P)-binding Rossmann-fold domains"/>
    <property type="match status" value="1"/>
</dbReference>
<keyword evidence="2" id="KW-0560">Oxidoreductase</keyword>
<comment type="caution">
    <text evidence="5">The sequence shown here is derived from an EMBL/GenBank/DDBJ whole genome shotgun (WGS) entry which is preliminary data.</text>
</comment>
<evidence type="ECO:0008006" key="7">
    <source>
        <dbReference type="Google" id="ProtNLM"/>
    </source>
</evidence>
<dbReference type="InterPro" id="IPR036291">
    <property type="entry name" value="NAD(P)-bd_dom_sf"/>
</dbReference>
<keyword evidence="1" id="KW-0521">NADP</keyword>
<reference evidence="5 6" key="1">
    <citation type="submission" date="2022-03" db="EMBL/GenBank/DDBJ databases">
        <authorList>
            <person name="Nunn A."/>
            <person name="Chopra R."/>
            <person name="Nunn A."/>
            <person name="Contreras Garrido A."/>
        </authorList>
    </citation>
    <scope>NUCLEOTIDE SEQUENCE [LARGE SCALE GENOMIC DNA]</scope>
</reference>
<keyword evidence="4" id="KW-1133">Transmembrane helix</keyword>
<evidence type="ECO:0000313" key="6">
    <source>
        <dbReference type="Proteomes" id="UP000836841"/>
    </source>
</evidence>
<keyword evidence="4" id="KW-0472">Membrane</keyword>
<sequence>RAPRSRSSRLRVQIENNGGGTYYRRRFEMVSRRNDRSRHRRHSWHRACNRRRISRIRGVRPHLLRNETDLNRCVQEWTAKGFAVTGSVCDVSSRPNREQLVQKVSSVFNGKLDILINNAGTSLWKPTTQFTAEDYSMIMATNVESVYNLCQLAHPLLKASARGSIVLISSVGGLLHTGSSLYGTSKGGRTIHQYIFVSVAEKLIYFVMLSFFGAYLLPLTGAVNQLTKNLACEWAKDKIRCNCVTPFYIRTPLIEPMLVKQELLEKVKARTPLERPGEPKEVSSLVAFLCMPASSYITGQIISVDGGMTAYGFSPF</sequence>
<gene>
    <name evidence="5" type="ORF">TAV2_LOCUS12135</name>
</gene>
<evidence type="ECO:0000256" key="4">
    <source>
        <dbReference type="SAM" id="Phobius"/>
    </source>
</evidence>
<evidence type="ECO:0000313" key="5">
    <source>
        <dbReference type="EMBL" id="CAH2057302.1"/>
    </source>
</evidence>
<dbReference type="EMBL" id="CAJVSB020000659">
    <property type="protein sequence ID" value="CAH2057302.1"/>
    <property type="molecule type" value="Genomic_DNA"/>
</dbReference>
<protein>
    <recommendedName>
        <fullName evidence="7">Tropinone reductase-like protein</fullName>
    </recommendedName>
</protein>
<dbReference type="Pfam" id="PF00106">
    <property type="entry name" value="adh_short"/>
    <property type="match status" value="1"/>
</dbReference>